<protein>
    <submittedName>
        <fullName evidence="3">Response regulator</fullName>
    </submittedName>
</protein>
<name>A0AAE3QQC2_9BACT</name>
<dbReference type="Gene3D" id="3.40.50.2300">
    <property type="match status" value="1"/>
</dbReference>
<dbReference type="Proteomes" id="UP001241110">
    <property type="component" value="Unassembled WGS sequence"/>
</dbReference>
<dbReference type="GO" id="GO:0000160">
    <property type="term" value="P:phosphorelay signal transduction system"/>
    <property type="evidence" value="ECO:0007669"/>
    <property type="project" value="InterPro"/>
</dbReference>
<feature type="modified residue" description="4-aspartylphosphate" evidence="1">
    <location>
        <position position="58"/>
    </location>
</feature>
<evidence type="ECO:0000256" key="1">
    <source>
        <dbReference type="PROSITE-ProRule" id="PRU00169"/>
    </source>
</evidence>
<dbReference type="InterPro" id="IPR011006">
    <property type="entry name" value="CheY-like_superfamily"/>
</dbReference>
<dbReference type="EMBL" id="JASJOS010000004">
    <property type="protein sequence ID" value="MDJ1480939.1"/>
    <property type="molecule type" value="Genomic_DNA"/>
</dbReference>
<proteinExistence type="predicted"/>
<dbReference type="SUPFAM" id="SSF52172">
    <property type="entry name" value="CheY-like"/>
    <property type="match status" value="1"/>
</dbReference>
<dbReference type="RefSeq" id="WP_313978075.1">
    <property type="nucleotide sequence ID" value="NZ_JASJOS010000004.1"/>
</dbReference>
<keyword evidence="1" id="KW-0597">Phosphoprotein</keyword>
<evidence type="ECO:0000313" key="3">
    <source>
        <dbReference type="EMBL" id="MDJ1480939.1"/>
    </source>
</evidence>
<evidence type="ECO:0000259" key="2">
    <source>
        <dbReference type="PROSITE" id="PS50110"/>
    </source>
</evidence>
<dbReference type="CDD" id="cd17557">
    <property type="entry name" value="REC_Rcp-like"/>
    <property type="match status" value="1"/>
</dbReference>
<dbReference type="Pfam" id="PF00072">
    <property type="entry name" value="Response_reg"/>
    <property type="match status" value="1"/>
</dbReference>
<dbReference type="PANTHER" id="PTHR44520">
    <property type="entry name" value="RESPONSE REGULATOR RCP1-RELATED"/>
    <property type="match status" value="1"/>
</dbReference>
<sequence length="143" mass="16318">MHTILIVDDDPEDKFLLQIAFKENQIANPLVFLSDGLELIQYLEQSQDADLPLYIMLDLNMPRMNGREALMKLKSDTSWSAIPLLIYTTSANISEICECYRLGANCYLIKPSDYEELIRLVAQNHAFWSQAAVLCEELTVTSK</sequence>
<dbReference type="InterPro" id="IPR001789">
    <property type="entry name" value="Sig_transdc_resp-reg_receiver"/>
</dbReference>
<dbReference type="InterPro" id="IPR052893">
    <property type="entry name" value="TCS_response_regulator"/>
</dbReference>
<dbReference type="AlphaFoldDB" id="A0AAE3QQC2"/>
<reference evidence="3" key="1">
    <citation type="submission" date="2023-05" db="EMBL/GenBank/DDBJ databases">
        <authorList>
            <person name="Zhang X."/>
        </authorList>
    </citation>
    <scope>NUCLEOTIDE SEQUENCE</scope>
    <source>
        <strain evidence="3">YF14B1</strain>
    </source>
</reference>
<feature type="domain" description="Response regulatory" evidence="2">
    <location>
        <begin position="3"/>
        <end position="125"/>
    </location>
</feature>
<accession>A0AAE3QQC2</accession>
<comment type="caution">
    <text evidence="3">The sequence shown here is derived from an EMBL/GenBank/DDBJ whole genome shotgun (WGS) entry which is preliminary data.</text>
</comment>
<gene>
    <name evidence="3" type="ORF">QNI16_10640</name>
</gene>
<dbReference type="PROSITE" id="PS50110">
    <property type="entry name" value="RESPONSE_REGULATORY"/>
    <property type="match status" value="1"/>
</dbReference>
<dbReference type="SMART" id="SM00448">
    <property type="entry name" value="REC"/>
    <property type="match status" value="1"/>
</dbReference>
<organism evidence="3 4">
    <name type="scientific">Xanthocytophaga flava</name>
    <dbReference type="NCBI Taxonomy" id="3048013"/>
    <lineage>
        <taxon>Bacteria</taxon>
        <taxon>Pseudomonadati</taxon>
        <taxon>Bacteroidota</taxon>
        <taxon>Cytophagia</taxon>
        <taxon>Cytophagales</taxon>
        <taxon>Rhodocytophagaceae</taxon>
        <taxon>Xanthocytophaga</taxon>
    </lineage>
</organism>
<evidence type="ECO:0000313" key="4">
    <source>
        <dbReference type="Proteomes" id="UP001241110"/>
    </source>
</evidence>